<dbReference type="GO" id="GO:0004222">
    <property type="term" value="F:metalloendopeptidase activity"/>
    <property type="evidence" value="ECO:0007669"/>
    <property type="project" value="InterPro"/>
</dbReference>
<dbReference type="Proteomes" id="UP000246464">
    <property type="component" value="Chromosome 16"/>
</dbReference>
<feature type="active site" evidence="6">
    <location>
        <position position="879"/>
    </location>
</feature>
<feature type="transmembrane region" description="Helical" evidence="8">
    <location>
        <begin position="139"/>
        <end position="157"/>
    </location>
</feature>
<evidence type="ECO:0000256" key="5">
    <source>
        <dbReference type="ARBA" id="ARBA00023157"/>
    </source>
</evidence>
<dbReference type="GO" id="GO:0016020">
    <property type="term" value="C:membrane"/>
    <property type="evidence" value="ECO:0007669"/>
    <property type="project" value="UniProtKB-SubCell"/>
</dbReference>
<keyword evidence="6" id="KW-0479">Metal-binding</keyword>
<evidence type="ECO:0000256" key="6">
    <source>
        <dbReference type="PROSITE-ProRule" id="PRU00276"/>
    </source>
</evidence>
<feature type="transmembrane region" description="Helical" evidence="8">
    <location>
        <begin position="71"/>
        <end position="90"/>
    </location>
</feature>
<dbReference type="SUPFAM" id="SSF55486">
    <property type="entry name" value="Metalloproteases ('zincins'), catalytic domain"/>
    <property type="match status" value="1"/>
</dbReference>
<evidence type="ECO:0000256" key="3">
    <source>
        <dbReference type="ARBA" id="ARBA00022989"/>
    </source>
</evidence>
<dbReference type="Pfam" id="PF01562">
    <property type="entry name" value="Pep_M12B_propep"/>
    <property type="match status" value="1"/>
</dbReference>
<keyword evidence="4 8" id="KW-0472">Membrane</keyword>
<dbReference type="PROSITE" id="PS50215">
    <property type="entry name" value="ADAM_MEPRO"/>
    <property type="match status" value="1"/>
</dbReference>
<gene>
    <name evidence="10" type="ORF">SMAX5B_021724</name>
</gene>
<organism evidence="10 11">
    <name type="scientific">Scophthalmus maximus</name>
    <name type="common">Turbot</name>
    <name type="synonym">Psetta maxima</name>
    <dbReference type="NCBI Taxonomy" id="52904"/>
    <lineage>
        <taxon>Eukaryota</taxon>
        <taxon>Metazoa</taxon>
        <taxon>Chordata</taxon>
        <taxon>Craniata</taxon>
        <taxon>Vertebrata</taxon>
        <taxon>Euteleostomi</taxon>
        <taxon>Actinopterygii</taxon>
        <taxon>Neopterygii</taxon>
        <taxon>Teleostei</taxon>
        <taxon>Neoteleostei</taxon>
        <taxon>Acanthomorphata</taxon>
        <taxon>Carangaria</taxon>
        <taxon>Pleuronectiformes</taxon>
        <taxon>Pleuronectoidei</taxon>
        <taxon>Scophthalmidae</taxon>
        <taxon>Scophthalmus</taxon>
    </lineage>
</organism>
<dbReference type="InterPro" id="IPR012858">
    <property type="entry name" value="DC_STAMP-like"/>
</dbReference>
<dbReference type="Gene3D" id="3.40.390.10">
    <property type="entry name" value="Collagenase (Catalytic Domain)"/>
    <property type="match status" value="1"/>
</dbReference>
<feature type="transmembrane region" description="Helical" evidence="8">
    <location>
        <begin position="102"/>
        <end position="127"/>
    </location>
</feature>
<dbReference type="PANTHER" id="PTHR21041">
    <property type="entry name" value="DENDRITIC CELL-SPECIFIC TRANSMEMBRANE PROTEIN"/>
    <property type="match status" value="1"/>
</dbReference>
<reference evidence="10 11" key="1">
    <citation type="submission" date="2017-12" db="EMBL/GenBank/DDBJ databases">
        <title>Integrating genomic resources of turbot (Scophthalmus maximus) in depth evaluation of genetic and physical mapping variation across individuals.</title>
        <authorList>
            <person name="Martinez P."/>
        </authorList>
    </citation>
    <scope>NUCLEOTIDE SEQUENCE [LARGE SCALE GENOMIC DNA]</scope>
</reference>
<feature type="transmembrane region" description="Helical" evidence="8">
    <location>
        <begin position="382"/>
        <end position="402"/>
    </location>
</feature>
<dbReference type="GO" id="GO:0046872">
    <property type="term" value="F:metal ion binding"/>
    <property type="evidence" value="ECO:0007669"/>
    <property type="project" value="UniProtKB-KW"/>
</dbReference>
<dbReference type="EMBL" id="CP026258">
    <property type="protein sequence ID" value="AWP15867.1"/>
    <property type="molecule type" value="Genomic_DNA"/>
</dbReference>
<dbReference type="InterPro" id="IPR034027">
    <property type="entry name" value="Reprolysin_adamalysin"/>
</dbReference>
<feature type="binding site" evidence="6">
    <location>
        <position position="888"/>
    </location>
    <ligand>
        <name>Zn(2+)</name>
        <dbReference type="ChEBI" id="CHEBI:29105"/>
        <note>catalytic</note>
    </ligand>
</feature>
<evidence type="ECO:0000256" key="8">
    <source>
        <dbReference type="SAM" id="Phobius"/>
    </source>
</evidence>
<dbReference type="InterPro" id="IPR001590">
    <property type="entry name" value="Peptidase_M12B"/>
</dbReference>
<accession>A0A2U9CH58</accession>
<protein>
    <submittedName>
        <fullName evidence="10">Putative DC-STAMP domain-containing protein 1-like</fullName>
    </submittedName>
</protein>
<comment type="caution">
    <text evidence="6">Lacks conserved residue(s) required for the propagation of feature annotation.</text>
</comment>
<keyword evidence="5" id="KW-1015">Disulfide bond</keyword>
<sequence>MEHRDEDLLQYVVNTLWRLIFRQQLRIRDTGRARRRPAPHSTVERLSVSFLPPAIHHFLFSQSEELVLAHLALRALCGGVSGTVLLLGIAHSLPLTFDLKLAAGGVFVGVCVVCGALSSSFRCSVLLMFPSMLGSRGRTYLMVFILSVLCTGPVSNVERNVRAAALSVSCNLDLQVHHSRLLWQEAVRPFTRITQQLRDDKEGLESEALSVSRTFQSIRDEVVAQYGYSRFSPHRTASSNSTQERFTTKTMMQCDSVVDQGVQRCSDWFRRKWAECMEAIPVPVINHILCVSMKFHFLCDVMRVMTPWCREQLPVEGNFGQLFDQLNVSVDRLSRQFSTELVLQQQQQQPGLVGVVVDEQFTQSVTRSFQKLTTVMEKLLDVLQLLLSFTFISLFTSAFSYLRQYRRDVRFDNVYITTYFRQIDSRRRGAGKRCLLPLTRSERRKFIDPGSLRIHPDEWRQVTAGVFQVMSVSLLCVVLLTVDFSLVHVLDIVSRHTVTHFNLSSSHQVNIKVGGASMMARLLRKTVSAFNSSSDLHIHTHNRDVERRWWRPLLEKTRPFVLVAGRRRSLAEALQDGHPDRLQCGLEVGGRLFLLDLEKNHGLLPKPPNVFYYLPNGTGVTVRAEPVTQCYYHGSVRGFPRSRVALSTCFGLRGVIAINATLSYELQPQDNPLHQQGAEEEGGGGGSGGGDEEEGGVHLLFSTGPLEGDGAAGCGVSHTPIPPIHSFTHTHRKKRDILSETKYIELVLVVDHQEFINHQKNNKTVIYRMLDVANQVDWFYRPLNVRVALTGLEIWSDRDKIPVEKSPTDTLNNFLQWRTRELLPRLRHDNAQLVMGGAFEGTTVGMASQSSMCSRDRSGGVNVDHLVSVLGVASTVAHELGHNLGMNHDTAERRCSCQNEPRLGGCIMEPSTGSVPDDLTRFR</sequence>
<dbReference type="STRING" id="52904.ENSSMAP00000030233"/>
<proteinExistence type="predicted"/>
<feature type="binding site" evidence="6">
    <location>
        <position position="878"/>
    </location>
    <ligand>
        <name>Zn(2+)</name>
        <dbReference type="ChEBI" id="CHEBI:29105"/>
        <note>catalytic</note>
    </ligand>
</feature>
<feature type="domain" description="Peptidase M12B" evidence="9">
    <location>
        <begin position="742"/>
        <end position="923"/>
    </location>
</feature>
<keyword evidence="6" id="KW-0862">Zinc</keyword>
<dbReference type="Pfam" id="PF07782">
    <property type="entry name" value="DC_STAMP"/>
    <property type="match status" value="1"/>
</dbReference>
<keyword evidence="3 8" id="KW-1133">Transmembrane helix</keyword>
<feature type="binding site" evidence="6">
    <location>
        <position position="882"/>
    </location>
    <ligand>
        <name>Zn(2+)</name>
        <dbReference type="ChEBI" id="CHEBI:29105"/>
        <note>catalytic</note>
    </ligand>
</feature>
<dbReference type="FunFam" id="3.40.390.10:FF:000002">
    <property type="entry name" value="Disintegrin and metalloproteinase domain-containing protein 22"/>
    <property type="match status" value="1"/>
</dbReference>
<evidence type="ECO:0000259" key="9">
    <source>
        <dbReference type="PROSITE" id="PS50215"/>
    </source>
</evidence>
<comment type="subcellular location">
    <subcellularLocation>
        <location evidence="1">Membrane</location>
        <topology evidence="1">Multi-pass membrane protein</topology>
    </subcellularLocation>
</comment>
<evidence type="ECO:0000313" key="11">
    <source>
        <dbReference type="Proteomes" id="UP000246464"/>
    </source>
</evidence>
<evidence type="ECO:0000256" key="2">
    <source>
        <dbReference type="ARBA" id="ARBA00022692"/>
    </source>
</evidence>
<feature type="transmembrane region" description="Helical" evidence="8">
    <location>
        <begin position="462"/>
        <end position="482"/>
    </location>
</feature>
<evidence type="ECO:0000313" key="10">
    <source>
        <dbReference type="EMBL" id="AWP15867.1"/>
    </source>
</evidence>
<evidence type="ECO:0000256" key="1">
    <source>
        <dbReference type="ARBA" id="ARBA00004141"/>
    </source>
</evidence>
<keyword evidence="2 8" id="KW-0812">Transmembrane</keyword>
<dbReference type="Pfam" id="PF01421">
    <property type="entry name" value="Reprolysin"/>
    <property type="match status" value="1"/>
</dbReference>
<evidence type="ECO:0000256" key="7">
    <source>
        <dbReference type="SAM" id="MobiDB-lite"/>
    </source>
</evidence>
<feature type="region of interest" description="Disordered" evidence="7">
    <location>
        <begin position="672"/>
        <end position="700"/>
    </location>
</feature>
<dbReference type="CDD" id="cd04269">
    <property type="entry name" value="ZnMc_adamalysin_II_like"/>
    <property type="match status" value="1"/>
</dbReference>
<dbReference type="InterPro" id="IPR051856">
    <property type="entry name" value="CSR-E3_Ligase_Protein"/>
</dbReference>
<dbReference type="PANTHER" id="PTHR21041:SF17">
    <property type="entry name" value="E3 UBIQUITIN-PROTEIN LIGASE DCST1"/>
    <property type="match status" value="1"/>
</dbReference>
<dbReference type="InterPro" id="IPR002870">
    <property type="entry name" value="Peptidase_M12B_N"/>
</dbReference>
<dbReference type="GO" id="GO:0006508">
    <property type="term" value="P:proteolysis"/>
    <property type="evidence" value="ECO:0007669"/>
    <property type="project" value="InterPro"/>
</dbReference>
<dbReference type="InterPro" id="IPR024079">
    <property type="entry name" value="MetalloPept_cat_dom_sf"/>
</dbReference>
<dbReference type="AlphaFoldDB" id="A0A2U9CH58"/>
<keyword evidence="11" id="KW-1185">Reference proteome</keyword>
<name>A0A2U9CH58_SCOMX</name>
<evidence type="ECO:0000256" key="4">
    <source>
        <dbReference type="ARBA" id="ARBA00023136"/>
    </source>
</evidence>